<evidence type="ECO:0000313" key="2">
    <source>
        <dbReference type="EMBL" id="GLJ57094.1"/>
    </source>
</evidence>
<organism evidence="2 3">
    <name type="scientific">Cryptomeria japonica</name>
    <name type="common">Japanese cedar</name>
    <name type="synonym">Cupressus japonica</name>
    <dbReference type="NCBI Taxonomy" id="3369"/>
    <lineage>
        <taxon>Eukaryota</taxon>
        <taxon>Viridiplantae</taxon>
        <taxon>Streptophyta</taxon>
        <taxon>Embryophyta</taxon>
        <taxon>Tracheophyta</taxon>
        <taxon>Spermatophyta</taxon>
        <taxon>Pinopsida</taxon>
        <taxon>Pinidae</taxon>
        <taxon>Conifers II</taxon>
        <taxon>Cupressales</taxon>
        <taxon>Cupressaceae</taxon>
        <taxon>Cryptomeria</taxon>
    </lineage>
</organism>
<keyword evidence="1" id="KW-0472">Membrane</keyword>
<keyword evidence="3" id="KW-1185">Reference proteome</keyword>
<dbReference type="InterPro" id="IPR001611">
    <property type="entry name" value="Leu-rich_rpt"/>
</dbReference>
<comment type="caution">
    <text evidence="2">The sequence shown here is derived from an EMBL/GenBank/DDBJ whole genome shotgun (WGS) entry which is preliminary data.</text>
</comment>
<dbReference type="SUPFAM" id="SSF52058">
    <property type="entry name" value="L domain-like"/>
    <property type="match status" value="1"/>
</dbReference>
<dbReference type="PANTHER" id="PTHR48065:SF11">
    <property type="entry name" value="OS11G0213300 PROTEIN"/>
    <property type="match status" value="1"/>
</dbReference>
<dbReference type="Pfam" id="PF13855">
    <property type="entry name" value="LRR_8"/>
    <property type="match status" value="1"/>
</dbReference>
<dbReference type="InterPro" id="IPR032675">
    <property type="entry name" value="LRR_dom_sf"/>
</dbReference>
<name>A0AAD3NNY5_CRYJA</name>
<evidence type="ECO:0000256" key="1">
    <source>
        <dbReference type="SAM" id="Phobius"/>
    </source>
</evidence>
<dbReference type="EMBL" id="BSEH01000079">
    <property type="protein sequence ID" value="GLJ57094.1"/>
    <property type="molecule type" value="Genomic_DNA"/>
</dbReference>
<protein>
    <submittedName>
        <fullName evidence="2">Uncharacterized protein</fullName>
    </submittedName>
</protein>
<sequence length="338" mass="36789">MNQFNGSIPSRIGAYLENARFLSLSRNNLSGAIPDSICTPYLQVLDLSKNTLSSVIPPHLTRNCSSLSVLDLAENHLEGMPAEHPSPRQVIGLPNLQILDLSGNNLSGPIPRNLTNLLAMVNASQSNPDYLEEYTSIGATYTNQIKISWEVLKSILPHGGQFLTFGESSYLGNPKLSGIPFTNVTVCNNSSGYGNCTSIERSGEAENSDGEMIGWAIGLGLSYCLGFSIVIGISIFNKRNTIQCSGAHIAIIMPSRRPERPTRIKILRQAMIDDEPLDKGAMVPVGRPGPLRAPWSPQGCHGPFRVPWSPQGAMVPDRAPWSPIRAWRGVSRLAYDVR</sequence>
<dbReference type="PANTHER" id="PTHR48065">
    <property type="entry name" value="OS10G0469600 PROTEIN"/>
    <property type="match status" value="1"/>
</dbReference>
<dbReference type="AlphaFoldDB" id="A0AAD3NNY5"/>
<accession>A0AAD3NNY5</accession>
<reference evidence="2" key="1">
    <citation type="submission" date="2022-12" db="EMBL/GenBank/DDBJ databases">
        <title>Chromosome-Level Genome Assembly of Japanese Cedar (Cryptomeriajaponica D. Don).</title>
        <authorList>
            <person name="Fujino T."/>
            <person name="Yamaguchi K."/>
            <person name="Yokoyama T."/>
            <person name="Hamanaka T."/>
            <person name="Harazono Y."/>
            <person name="Kamada H."/>
            <person name="Kobayashi W."/>
            <person name="Ujino-Ihara T."/>
            <person name="Uchiyama K."/>
            <person name="Matsumoto A."/>
            <person name="Izuno A."/>
            <person name="Tsumura Y."/>
            <person name="Toyoda A."/>
            <person name="Shigenobu S."/>
            <person name="Moriguchi Y."/>
            <person name="Ueno S."/>
            <person name="Kasahara M."/>
        </authorList>
    </citation>
    <scope>NUCLEOTIDE SEQUENCE</scope>
</reference>
<dbReference type="Pfam" id="PF00560">
    <property type="entry name" value="LRR_1"/>
    <property type="match status" value="1"/>
</dbReference>
<keyword evidence="1" id="KW-1133">Transmembrane helix</keyword>
<dbReference type="PRINTS" id="PR00019">
    <property type="entry name" value="LEURICHRPT"/>
</dbReference>
<dbReference type="Gene3D" id="3.80.10.10">
    <property type="entry name" value="Ribonuclease Inhibitor"/>
    <property type="match status" value="1"/>
</dbReference>
<dbReference type="PROSITE" id="PS51450">
    <property type="entry name" value="LRR"/>
    <property type="match status" value="1"/>
</dbReference>
<feature type="transmembrane region" description="Helical" evidence="1">
    <location>
        <begin position="212"/>
        <end position="236"/>
    </location>
</feature>
<evidence type="ECO:0000313" key="3">
    <source>
        <dbReference type="Proteomes" id="UP001234787"/>
    </source>
</evidence>
<dbReference type="Proteomes" id="UP001234787">
    <property type="component" value="Unassembled WGS sequence"/>
</dbReference>
<keyword evidence="1" id="KW-0812">Transmembrane</keyword>
<proteinExistence type="predicted"/>
<gene>
    <name evidence="2" type="ORF">SUGI_1293780</name>
</gene>